<feature type="domain" description="RmlD-like substrate binding" evidence="1">
    <location>
        <begin position="12"/>
        <end position="292"/>
    </location>
</feature>
<dbReference type="NCBIfam" id="TIGR01214">
    <property type="entry name" value="rmlD"/>
    <property type="match status" value="1"/>
</dbReference>
<evidence type="ECO:0000313" key="2">
    <source>
        <dbReference type="EMBL" id="GAG53837.1"/>
    </source>
</evidence>
<reference evidence="2" key="1">
    <citation type="journal article" date="2014" name="Front. Microbiol.">
        <title>High frequency of phylogenetically diverse reductive dehalogenase-homologous genes in deep subseafloor sedimentary metagenomes.</title>
        <authorList>
            <person name="Kawai M."/>
            <person name="Futagami T."/>
            <person name="Toyoda A."/>
            <person name="Takaki Y."/>
            <person name="Nishi S."/>
            <person name="Hori S."/>
            <person name="Arai W."/>
            <person name="Tsubouchi T."/>
            <person name="Morono Y."/>
            <person name="Uchiyama I."/>
            <person name="Ito T."/>
            <person name="Fujiyama A."/>
            <person name="Inagaki F."/>
            <person name="Takami H."/>
        </authorList>
    </citation>
    <scope>NUCLEOTIDE SEQUENCE</scope>
    <source>
        <strain evidence="2">Expedition CK06-06</strain>
    </source>
</reference>
<dbReference type="PANTHER" id="PTHR10491:SF4">
    <property type="entry name" value="METHIONINE ADENOSYLTRANSFERASE 2 SUBUNIT BETA"/>
    <property type="match status" value="1"/>
</dbReference>
<dbReference type="InterPro" id="IPR029903">
    <property type="entry name" value="RmlD-like-bd"/>
</dbReference>
<comment type="caution">
    <text evidence="2">The sequence shown here is derived from an EMBL/GenBank/DDBJ whole genome shotgun (WGS) entry which is preliminary data.</text>
</comment>
<dbReference type="PANTHER" id="PTHR10491">
    <property type="entry name" value="DTDP-4-DEHYDRORHAMNOSE REDUCTASE"/>
    <property type="match status" value="1"/>
</dbReference>
<dbReference type="AlphaFoldDB" id="X0Z611"/>
<gene>
    <name evidence="2" type="ORF">S01H4_16107</name>
</gene>
<dbReference type="EMBL" id="BART01007056">
    <property type="protein sequence ID" value="GAG53837.1"/>
    <property type="molecule type" value="Genomic_DNA"/>
</dbReference>
<dbReference type="InterPro" id="IPR005913">
    <property type="entry name" value="dTDP_dehydrorham_reduct"/>
</dbReference>
<organism evidence="2">
    <name type="scientific">marine sediment metagenome</name>
    <dbReference type="NCBI Taxonomy" id="412755"/>
    <lineage>
        <taxon>unclassified sequences</taxon>
        <taxon>metagenomes</taxon>
        <taxon>ecological metagenomes</taxon>
    </lineage>
</organism>
<sequence>KNSTKIDRNKNKILILGANGFLGSNIIQLRSENKVIFKDFSFIAANLHNNYIDKAVPFYHIDITHQEDVYNKIVNLSPDIIVLTAALTNVDQNEKDKRLATKINVEGPKNVVKACEQIDSKLIFMSTDFVFDGEKKGYYTEDDIPNPISHYAKTKLDAELAIKNSDIDHLICRTAVLYGWNNEKLNFVTWVLKKLHDKERINIVTDQINNPTYVRNLAEIILKLIEKKASGIYHTAGDDALSRYEIAIKCAEVFEHDKNLINPIESLKQVAIRPKNASLNVTKLKEFLGSELKCLSLLEGLNDMKNRR</sequence>
<name>X0Z611_9ZZZZ</name>
<evidence type="ECO:0000259" key="1">
    <source>
        <dbReference type="Pfam" id="PF04321"/>
    </source>
</evidence>
<dbReference type="SUPFAM" id="SSF51735">
    <property type="entry name" value="NAD(P)-binding Rossmann-fold domains"/>
    <property type="match status" value="1"/>
</dbReference>
<dbReference type="Gene3D" id="3.40.50.720">
    <property type="entry name" value="NAD(P)-binding Rossmann-like Domain"/>
    <property type="match status" value="1"/>
</dbReference>
<protein>
    <recommendedName>
        <fullName evidence="1">RmlD-like substrate binding domain-containing protein</fullName>
    </recommendedName>
</protein>
<proteinExistence type="predicted"/>
<accession>X0Z611</accession>
<dbReference type="CDD" id="cd05254">
    <property type="entry name" value="dTDP_HR_like_SDR_e"/>
    <property type="match status" value="1"/>
</dbReference>
<dbReference type="InterPro" id="IPR036291">
    <property type="entry name" value="NAD(P)-bd_dom_sf"/>
</dbReference>
<feature type="non-terminal residue" evidence="2">
    <location>
        <position position="1"/>
    </location>
</feature>
<dbReference type="Pfam" id="PF04321">
    <property type="entry name" value="RmlD_sub_bind"/>
    <property type="match status" value="1"/>
</dbReference>